<dbReference type="RefSeq" id="WP_149835961.1">
    <property type="nucleotide sequence ID" value="NZ_VUOC01000001.1"/>
</dbReference>
<evidence type="ECO:0000313" key="1">
    <source>
        <dbReference type="EMBL" id="KAA2244563.1"/>
    </source>
</evidence>
<name>A0A5B2VXJ6_9BACT</name>
<evidence type="ECO:0000313" key="2">
    <source>
        <dbReference type="Proteomes" id="UP000324611"/>
    </source>
</evidence>
<comment type="caution">
    <text evidence="1">The sequence shown here is derived from an EMBL/GenBank/DDBJ whole genome shotgun (WGS) entry which is preliminary data.</text>
</comment>
<dbReference type="GO" id="GO:0016740">
    <property type="term" value="F:transferase activity"/>
    <property type="evidence" value="ECO:0007669"/>
    <property type="project" value="UniProtKB-KW"/>
</dbReference>
<keyword evidence="1" id="KW-0808">Transferase</keyword>
<gene>
    <name evidence="1" type="ORF">F0L74_00885</name>
</gene>
<sequence length="281" mass="31899">MARTITEIQDDIINRMAATDGLADLNSTSKTAIWRMWTYIVAVTVWVLENLFDLHRTEVNTLINEKAPHSLRWYANKARDFQHGSDLIPEEDYYDNSRLSEDEIAARKIIAFSAVVEQERGLRIKVAKINEDDLGALSDVELQAFTEYMNRIKDAGVTPLIIDSLVADPLRLEMDIYYNPLVLDGNGARLDGTDPDPVGKRIKEYLRNLPFNGTMVLAYLVDAIQQVDGVVIPHIRHAQARYGDLPFTEIDVQYSPDAGYLRIVDNDADLQIKYFPQSVIL</sequence>
<dbReference type="AlphaFoldDB" id="A0A5B2VXJ6"/>
<organism evidence="1 2">
    <name type="scientific">Chitinophaga agrisoli</name>
    <dbReference type="NCBI Taxonomy" id="2607653"/>
    <lineage>
        <taxon>Bacteria</taxon>
        <taxon>Pseudomonadati</taxon>
        <taxon>Bacteroidota</taxon>
        <taxon>Chitinophagia</taxon>
        <taxon>Chitinophagales</taxon>
        <taxon>Chitinophagaceae</taxon>
        <taxon>Chitinophaga</taxon>
    </lineage>
</organism>
<proteinExistence type="predicted"/>
<keyword evidence="2" id="KW-1185">Reference proteome</keyword>
<reference evidence="1 2" key="2">
    <citation type="submission" date="2019-09" db="EMBL/GenBank/DDBJ databases">
        <authorList>
            <person name="Jin C."/>
        </authorList>
    </citation>
    <scope>NUCLEOTIDE SEQUENCE [LARGE SCALE GENOMIC DNA]</scope>
    <source>
        <strain evidence="1 2">BN140078</strain>
    </source>
</reference>
<protein>
    <submittedName>
        <fullName evidence="1">Nucleotidyltransferase</fullName>
    </submittedName>
</protein>
<accession>A0A5B2VXJ6</accession>
<dbReference type="Proteomes" id="UP000324611">
    <property type="component" value="Unassembled WGS sequence"/>
</dbReference>
<reference evidence="1 2" key="1">
    <citation type="submission" date="2019-09" db="EMBL/GenBank/DDBJ databases">
        <title>Chitinophaga ginsengihumi sp. nov., isolated from soil of ginseng rhizosphere.</title>
        <authorList>
            <person name="Lee J."/>
        </authorList>
    </citation>
    <scope>NUCLEOTIDE SEQUENCE [LARGE SCALE GENOMIC DNA]</scope>
    <source>
        <strain evidence="1 2">BN140078</strain>
    </source>
</reference>
<dbReference type="EMBL" id="VUOC01000001">
    <property type="protein sequence ID" value="KAA2244563.1"/>
    <property type="molecule type" value="Genomic_DNA"/>
</dbReference>